<dbReference type="EMBL" id="JAEACU010000001">
    <property type="protein sequence ID" value="KAH7545556.1"/>
    <property type="molecule type" value="Genomic_DNA"/>
</dbReference>
<comment type="caution">
    <text evidence="1">The sequence shown here is derived from an EMBL/GenBank/DDBJ whole genome shotgun (WGS) entry which is preliminary data.</text>
</comment>
<accession>A0A978W0S2</accession>
<dbReference type="Pfam" id="PF14223">
    <property type="entry name" value="Retrotran_gag_2"/>
    <property type="match status" value="1"/>
</dbReference>
<dbReference type="AlphaFoldDB" id="A0A978W0S2"/>
<evidence type="ECO:0000313" key="2">
    <source>
        <dbReference type="Proteomes" id="UP000813462"/>
    </source>
</evidence>
<reference evidence="1" key="1">
    <citation type="journal article" date="2021" name="Front. Plant Sci.">
        <title>Chromosome-Scale Genome Assembly for Chinese Sour Jujube and Insights Into Its Genome Evolution and Domestication Signature.</title>
        <authorList>
            <person name="Shen L.-Y."/>
            <person name="Luo H."/>
            <person name="Wang X.-L."/>
            <person name="Wang X.-M."/>
            <person name="Qiu X.-J."/>
            <person name="Liu H."/>
            <person name="Zhou S.-S."/>
            <person name="Jia K.-H."/>
            <person name="Nie S."/>
            <person name="Bao Y.-T."/>
            <person name="Zhang R.-G."/>
            <person name="Yun Q.-Z."/>
            <person name="Chai Y.-H."/>
            <person name="Lu J.-Y."/>
            <person name="Li Y."/>
            <person name="Zhao S.-W."/>
            <person name="Mao J.-F."/>
            <person name="Jia S.-G."/>
            <person name="Mao Y.-M."/>
        </authorList>
    </citation>
    <scope>NUCLEOTIDE SEQUENCE</scope>
    <source>
        <strain evidence="1">AT0</strain>
        <tissue evidence="1">Leaf</tissue>
    </source>
</reference>
<name>A0A978W0S2_ZIZJJ</name>
<sequence length="187" mass="21717">MTIEAWKQSDFLCGKYILNCLENGLYDIYLSYKTVKEVWEMLEKKYKTEDTSAKKFIIGKFLKFIMVDSKTVVKQVKELQVLIHELHAEGCFLNEQSQVGAIIEKLPPSWNDCKIYLKHKRREMSMEDLILRLQVEEDHRKGDKVDGEKANIIKGASKPKFQKFKGKKITAKGVNPHALKGHKDELD</sequence>
<gene>
    <name evidence="1" type="ORF">FEM48_Zijuj01G0106100</name>
</gene>
<organism evidence="1 2">
    <name type="scientific">Ziziphus jujuba var. spinosa</name>
    <dbReference type="NCBI Taxonomy" id="714518"/>
    <lineage>
        <taxon>Eukaryota</taxon>
        <taxon>Viridiplantae</taxon>
        <taxon>Streptophyta</taxon>
        <taxon>Embryophyta</taxon>
        <taxon>Tracheophyta</taxon>
        <taxon>Spermatophyta</taxon>
        <taxon>Magnoliopsida</taxon>
        <taxon>eudicotyledons</taxon>
        <taxon>Gunneridae</taxon>
        <taxon>Pentapetalae</taxon>
        <taxon>rosids</taxon>
        <taxon>fabids</taxon>
        <taxon>Rosales</taxon>
        <taxon>Rhamnaceae</taxon>
        <taxon>Paliureae</taxon>
        <taxon>Ziziphus</taxon>
    </lineage>
</organism>
<proteinExistence type="predicted"/>
<dbReference type="Proteomes" id="UP000813462">
    <property type="component" value="Unassembled WGS sequence"/>
</dbReference>
<evidence type="ECO:0000313" key="1">
    <source>
        <dbReference type="EMBL" id="KAH7545556.1"/>
    </source>
</evidence>
<dbReference type="PANTHER" id="PTHR47592:SF27">
    <property type="entry name" value="OS08G0421700 PROTEIN"/>
    <property type="match status" value="1"/>
</dbReference>
<protein>
    <submittedName>
        <fullName evidence="1">Uncharacterized protein</fullName>
    </submittedName>
</protein>
<dbReference type="PANTHER" id="PTHR47592">
    <property type="entry name" value="PBF68 PROTEIN"/>
    <property type="match status" value="1"/>
</dbReference>